<keyword evidence="1" id="KW-0479">Metal-binding</keyword>
<dbReference type="PANTHER" id="PTHR22789">
    <property type="entry name" value="FUCULOSE PHOSPHATE ALDOLASE"/>
    <property type="match status" value="1"/>
</dbReference>
<dbReference type="EMBL" id="RBNH01000024">
    <property type="protein sequence ID" value="RKO20400.1"/>
    <property type="molecule type" value="Genomic_DNA"/>
</dbReference>
<dbReference type="Pfam" id="PF00596">
    <property type="entry name" value="Aldolase_II"/>
    <property type="match status" value="1"/>
</dbReference>
<dbReference type="GO" id="GO:0019323">
    <property type="term" value="P:pentose catabolic process"/>
    <property type="evidence" value="ECO:0007669"/>
    <property type="project" value="TreeGrafter"/>
</dbReference>
<dbReference type="GO" id="GO:0046872">
    <property type="term" value="F:metal ion binding"/>
    <property type="evidence" value="ECO:0007669"/>
    <property type="project" value="UniProtKB-KW"/>
</dbReference>
<keyword evidence="2" id="KW-0456">Lyase</keyword>
<dbReference type="InterPro" id="IPR036409">
    <property type="entry name" value="Aldolase_II/adducin_N_sf"/>
</dbReference>
<proteinExistence type="predicted"/>
<dbReference type="Proteomes" id="UP000273159">
    <property type="component" value="Unassembled WGS sequence"/>
</dbReference>
<evidence type="ECO:0000313" key="5">
    <source>
        <dbReference type="Proteomes" id="UP000273159"/>
    </source>
</evidence>
<feature type="domain" description="Class II aldolase/adducin N-terminal" evidence="3">
    <location>
        <begin position="9"/>
        <end position="191"/>
    </location>
</feature>
<evidence type="ECO:0000256" key="2">
    <source>
        <dbReference type="ARBA" id="ARBA00023239"/>
    </source>
</evidence>
<dbReference type="GO" id="GO:0005829">
    <property type="term" value="C:cytosol"/>
    <property type="evidence" value="ECO:0007669"/>
    <property type="project" value="TreeGrafter"/>
</dbReference>
<evidence type="ECO:0000313" key="4">
    <source>
        <dbReference type="EMBL" id="RKO20400.1"/>
    </source>
</evidence>
<reference evidence="4 5" key="1">
    <citation type="submission" date="2018-10" db="EMBL/GenBank/DDBJ databases">
        <title>Genome-guide identification and characterization of bacteria that degrade polycyclic aromatic hydrocarbons and resist hexavalent chromium simultaneously.</title>
        <authorList>
            <person name="Feng H."/>
        </authorList>
    </citation>
    <scope>NUCLEOTIDE SEQUENCE [LARGE SCALE GENOMIC DNA]</scope>
    <source>
        <strain evidence="4 5">J015</strain>
    </source>
</reference>
<evidence type="ECO:0000256" key="1">
    <source>
        <dbReference type="ARBA" id="ARBA00022723"/>
    </source>
</evidence>
<protein>
    <submittedName>
        <fullName evidence="4">Class II aldolase/adducin family protein</fullName>
    </submittedName>
</protein>
<accession>A0A3B0FKJ2</accession>
<dbReference type="SMART" id="SM01007">
    <property type="entry name" value="Aldolase_II"/>
    <property type="match status" value="1"/>
</dbReference>
<sequence>MAFDALARDLLAEACRIIAHAGLAEDVLGHVSMRTDGGVAIRCRGLQESGLLFTEPEDIHEVVAQRPLEGGYQAPNELPIHEQVFAARPDVQAVVHAHAPAVIAADLAGVDLLPAVGAYNIPAMRMAADGIPTYPRSLLINTTELGQEVAASLGAAPALVLRGHGIVTVGATVEQAVVRALNIEILARMLVSAHGLGTVSHQVTEADMAMMPDLGLTFNDGYVMNYHRARLRHAGLAVR</sequence>
<dbReference type="GO" id="GO:0016832">
    <property type="term" value="F:aldehyde-lyase activity"/>
    <property type="evidence" value="ECO:0007669"/>
    <property type="project" value="TreeGrafter"/>
</dbReference>
<dbReference type="SUPFAM" id="SSF53639">
    <property type="entry name" value="AraD/HMP-PK domain-like"/>
    <property type="match status" value="1"/>
</dbReference>
<dbReference type="AlphaFoldDB" id="A0A3B0FKJ2"/>
<evidence type="ECO:0000259" key="3">
    <source>
        <dbReference type="SMART" id="SM01007"/>
    </source>
</evidence>
<dbReference type="InterPro" id="IPR001303">
    <property type="entry name" value="Aldolase_II/adducin_N"/>
</dbReference>
<name>A0A3B0FKJ2_PSEPS</name>
<dbReference type="RefSeq" id="WP_120693510.1">
    <property type="nucleotide sequence ID" value="NZ_RBNH01000024.1"/>
</dbReference>
<dbReference type="InterPro" id="IPR050197">
    <property type="entry name" value="Aldolase_class_II_sugar_metab"/>
</dbReference>
<organism evidence="4 5">
    <name type="scientific">Pseudarthrobacter phenanthrenivorans</name>
    <name type="common">Arthrobacter phenanthrenivorans</name>
    <dbReference type="NCBI Taxonomy" id="361575"/>
    <lineage>
        <taxon>Bacteria</taxon>
        <taxon>Bacillati</taxon>
        <taxon>Actinomycetota</taxon>
        <taxon>Actinomycetes</taxon>
        <taxon>Micrococcales</taxon>
        <taxon>Micrococcaceae</taxon>
        <taxon>Pseudarthrobacter</taxon>
    </lineage>
</organism>
<dbReference type="Gene3D" id="3.40.225.10">
    <property type="entry name" value="Class II aldolase/adducin N-terminal domain"/>
    <property type="match status" value="1"/>
</dbReference>
<comment type="caution">
    <text evidence="4">The sequence shown here is derived from an EMBL/GenBank/DDBJ whole genome shotgun (WGS) entry which is preliminary data.</text>
</comment>
<gene>
    <name evidence="4" type="ORF">D7Z96_18665</name>
</gene>
<reference evidence="5" key="2">
    <citation type="submission" date="2018-10" db="EMBL/GenBank/DDBJ databases">
        <authorList>
            <person name="Wang Y."/>
            <person name="Wang J."/>
            <person name="Yang X."/>
            <person name="Wang Z."/>
            <person name="Huang Y."/>
        </authorList>
    </citation>
    <scope>NUCLEOTIDE SEQUENCE [LARGE SCALE GENOMIC DNA]</scope>
    <source>
        <strain evidence="5">J015</strain>
    </source>
</reference>
<dbReference type="PANTHER" id="PTHR22789:SF0">
    <property type="entry name" value="3-OXO-TETRONATE 4-PHOSPHATE DECARBOXYLASE-RELATED"/>
    <property type="match status" value="1"/>
</dbReference>